<organism evidence="11">
    <name type="scientific">Leviviridae sp</name>
    <dbReference type="NCBI Taxonomy" id="2027243"/>
    <lineage>
        <taxon>Viruses</taxon>
        <taxon>Riboviria</taxon>
        <taxon>Orthornavirae</taxon>
        <taxon>Lenarviricota</taxon>
        <taxon>Leviviricetes</taxon>
        <taxon>Norzivirales</taxon>
        <taxon>Fiersviridae</taxon>
    </lineage>
</organism>
<keyword evidence="5" id="KW-0547">Nucleotide-binding</keyword>
<sequence>MKSQLVDLIERLLLDCGSKGGVVVTRDVKTLRARVEAEGDGFITITLPRYCRDFERCLDSGRLVPGAFRGFTPKGSGIPAFCSGFLYKIFDRVGKVREDASIDCIRAIRQICLFGKKVKRPCSPERELAAIERFKTCDDEVTDVQSHPLFQRYKRVAREILSSLDLYDPETPCELEIMPDHGPGAVRERVKSPNKKWFALSRWPARLQAVGLTHRRALFGSERLPFEDALSIPLDGDEDDSLAVTFVEPEDEDPVRVVFVPKTQTAPRVIAIEPCAMQFAQQGLWRRLRAAIEASPITGGRVNFTDQSVNQSLALQASRDRLMATIDMSDASDRVGLEHARALFSSDPGLWSLVEASRSRAAELPDGTLVHLKKFASMGSALCFPVEALVFFTSIVSIRLARKGLFPTKASILAMSKDVYVYGDDLIVPADEAPAICEDLESFGFRVNRSKSFWNGNFRESCGVDAFRGELVTPVYLRNDVPADSGDVEGLLSLTATVRQLEKAGYFRCAFLLREAVEQWLGPLPVTADDSPAMGWTCCSDARPLQRWNRRLQRAEMRAWVATPVMSDDPLDGHLALAKCFRPSSGVGALIPDLVMRDAEHLSASPRRSVLALKQRWVPCT</sequence>
<evidence type="ECO:0000256" key="2">
    <source>
        <dbReference type="ARBA" id="ARBA00022484"/>
    </source>
</evidence>
<evidence type="ECO:0000256" key="8">
    <source>
        <dbReference type="ARBA" id="ARBA00048744"/>
    </source>
</evidence>
<gene>
    <name evidence="11" type="ORF">H4Bulk47443_000001</name>
</gene>
<dbReference type="PROSITE" id="PS50522">
    <property type="entry name" value="RDRP_PHAGE"/>
    <property type="match status" value="1"/>
</dbReference>
<evidence type="ECO:0000256" key="6">
    <source>
        <dbReference type="ARBA" id="ARBA00022953"/>
    </source>
</evidence>
<evidence type="ECO:0000256" key="3">
    <source>
        <dbReference type="ARBA" id="ARBA00022679"/>
    </source>
</evidence>
<reference evidence="11" key="1">
    <citation type="submission" date="2019-05" db="EMBL/GenBank/DDBJ databases">
        <title>Metatranscriptomic reconstruction reveals RNA viruses with the potential to shape carbon cycling in soil.</title>
        <authorList>
            <person name="Starr E.P."/>
            <person name="Nuccio E."/>
            <person name="Pett-Ridge J."/>
            <person name="Banfield J.F."/>
            <person name="Firestone M.K."/>
        </authorList>
    </citation>
    <scope>NUCLEOTIDE SEQUENCE</scope>
    <source>
        <strain evidence="11">H4_Bulk_47_scaffold_443</strain>
    </source>
</reference>
<dbReference type="InterPro" id="IPR007096">
    <property type="entry name" value="RNA-dir_Rpol_cat_phage"/>
</dbReference>
<feature type="domain" description="RdRp catalytic" evidence="10">
    <location>
        <begin position="312"/>
        <end position="456"/>
    </location>
</feature>
<protein>
    <recommendedName>
        <fullName evidence="1">RNA-directed RNA polymerase</fullName>
        <ecNumber evidence="1">2.7.7.48</ecNumber>
    </recommendedName>
    <alternativeName>
        <fullName evidence="7">RNA replicase beta chain</fullName>
    </alternativeName>
</protein>
<evidence type="ECO:0000256" key="7">
    <source>
        <dbReference type="ARBA" id="ARBA00030248"/>
    </source>
</evidence>
<comment type="cofactor">
    <cofactor evidence="9">
        <name>Mg(2+)</name>
        <dbReference type="ChEBI" id="CHEBI:18420"/>
    </cofactor>
    <text evidence="9">Binds 2 Mg(2+) per subunit.</text>
</comment>
<feature type="binding site" evidence="9">
    <location>
        <position position="424"/>
    </location>
    <ligand>
        <name>Mg(2+)</name>
        <dbReference type="ChEBI" id="CHEBI:18420"/>
        <label>2</label>
    </ligand>
</feature>
<proteinExistence type="predicted"/>
<dbReference type="InterPro" id="IPR005093">
    <property type="entry name" value="RNArep_beta"/>
</dbReference>
<keyword evidence="3" id="KW-0808">Transferase</keyword>
<evidence type="ECO:0000256" key="1">
    <source>
        <dbReference type="ARBA" id="ARBA00012494"/>
    </source>
</evidence>
<keyword evidence="6" id="KW-0693">Viral RNA replication</keyword>
<evidence type="ECO:0000256" key="4">
    <source>
        <dbReference type="ARBA" id="ARBA00022695"/>
    </source>
</evidence>
<dbReference type="GO" id="GO:0000166">
    <property type="term" value="F:nucleotide binding"/>
    <property type="evidence" value="ECO:0007669"/>
    <property type="project" value="UniProtKB-KW"/>
</dbReference>
<feature type="binding site" evidence="9">
    <location>
        <position position="327"/>
    </location>
    <ligand>
        <name>Mg(2+)</name>
        <dbReference type="ChEBI" id="CHEBI:18420"/>
        <label>2</label>
    </ligand>
</feature>
<keyword evidence="4" id="KW-0548">Nucleotidyltransferase</keyword>
<evidence type="ECO:0000256" key="5">
    <source>
        <dbReference type="ARBA" id="ARBA00022741"/>
    </source>
</evidence>
<dbReference type="GO" id="GO:0003968">
    <property type="term" value="F:RNA-directed RNA polymerase activity"/>
    <property type="evidence" value="ECO:0007669"/>
    <property type="project" value="UniProtKB-KW"/>
</dbReference>
<evidence type="ECO:0000313" key="11">
    <source>
        <dbReference type="EMBL" id="QDH89132.1"/>
    </source>
</evidence>
<comment type="catalytic activity">
    <reaction evidence="8">
        <text>RNA(n) + a ribonucleoside 5'-triphosphate = RNA(n+1) + diphosphate</text>
        <dbReference type="Rhea" id="RHEA:21248"/>
        <dbReference type="Rhea" id="RHEA-COMP:14527"/>
        <dbReference type="Rhea" id="RHEA-COMP:17342"/>
        <dbReference type="ChEBI" id="CHEBI:33019"/>
        <dbReference type="ChEBI" id="CHEBI:61557"/>
        <dbReference type="ChEBI" id="CHEBI:140395"/>
        <dbReference type="EC" id="2.7.7.48"/>
    </reaction>
</comment>
<feature type="binding site" evidence="9">
    <location>
        <position position="425"/>
    </location>
    <ligand>
        <name>Mg(2+)</name>
        <dbReference type="ChEBI" id="CHEBI:18420"/>
        <label>2</label>
    </ligand>
</feature>
<dbReference type="EMBL" id="MN034625">
    <property type="protein sequence ID" value="QDH89132.1"/>
    <property type="molecule type" value="Genomic_RNA"/>
</dbReference>
<keyword evidence="9" id="KW-0460">Magnesium</keyword>
<dbReference type="Pfam" id="PF03431">
    <property type="entry name" value="RNA_replicase_B"/>
    <property type="match status" value="1"/>
</dbReference>
<dbReference type="GO" id="GO:0039694">
    <property type="term" value="P:viral RNA genome replication"/>
    <property type="evidence" value="ECO:0007669"/>
    <property type="project" value="InterPro"/>
</dbReference>
<evidence type="ECO:0000259" key="10">
    <source>
        <dbReference type="PROSITE" id="PS50522"/>
    </source>
</evidence>
<evidence type="ECO:0000256" key="9">
    <source>
        <dbReference type="PIRSR" id="PIRSR605093-1"/>
    </source>
</evidence>
<keyword evidence="2 11" id="KW-0696">RNA-directed RNA polymerase</keyword>
<accession>A0A514D697</accession>
<keyword evidence="9" id="KW-0479">Metal-binding</keyword>
<dbReference type="EC" id="2.7.7.48" evidence="1"/>
<name>A0A514D697_9VIRU</name>
<dbReference type="GO" id="GO:0046872">
    <property type="term" value="F:metal ion binding"/>
    <property type="evidence" value="ECO:0007669"/>
    <property type="project" value="UniProtKB-KW"/>
</dbReference>